<dbReference type="PANTHER" id="PTHR24220">
    <property type="entry name" value="IMPORT ATP-BINDING PROTEIN"/>
    <property type="match status" value="1"/>
</dbReference>
<dbReference type="Pfam" id="PF00005">
    <property type="entry name" value="ABC_tran"/>
    <property type="match status" value="1"/>
</dbReference>
<dbReference type="GO" id="GO:0005524">
    <property type="term" value="F:ATP binding"/>
    <property type="evidence" value="ECO:0007669"/>
    <property type="project" value="UniProtKB-KW"/>
</dbReference>
<protein>
    <submittedName>
        <fullName evidence="4">ATP-binding cassette domain-containing protein</fullName>
    </submittedName>
</protein>
<sequence>MANILEFSNVDASYGGELILREVYFSLERGEATIIRGRSGAGKTTLLKIAALLKKPLRGAVIFDGVDVWHQESIIFEELRKDIAYVPQIPDLIEDLTVLENITLPLMLRGWDFEEAKSKAKEVMKSLGLGNIEDERKAGKLSGGQKQRALIARALVIEPKLLVADEPTSFLDEETSKDVFEIIEREREEREMSVIVSTTELVKFNKSNWTEYMLEWGKLKRI</sequence>
<dbReference type="GO" id="GO:0022857">
    <property type="term" value="F:transmembrane transporter activity"/>
    <property type="evidence" value="ECO:0007669"/>
    <property type="project" value="TreeGrafter"/>
</dbReference>
<gene>
    <name evidence="4" type="ORF">ENW83_04220</name>
</gene>
<reference evidence="4" key="1">
    <citation type="journal article" date="2020" name="mSystems">
        <title>Genome- and Community-Level Interaction Insights into Carbon Utilization and Element Cycling Functions of Hydrothermarchaeota in Hydrothermal Sediment.</title>
        <authorList>
            <person name="Zhou Z."/>
            <person name="Liu Y."/>
            <person name="Xu W."/>
            <person name="Pan J."/>
            <person name="Luo Z.H."/>
            <person name="Li M."/>
        </authorList>
    </citation>
    <scope>NUCLEOTIDE SEQUENCE [LARGE SCALE GENOMIC DNA]</scope>
    <source>
        <strain evidence="4">SpSt-885</strain>
    </source>
</reference>
<dbReference type="GO" id="GO:0005886">
    <property type="term" value="C:plasma membrane"/>
    <property type="evidence" value="ECO:0007669"/>
    <property type="project" value="TreeGrafter"/>
</dbReference>
<evidence type="ECO:0000259" key="3">
    <source>
        <dbReference type="PROSITE" id="PS50893"/>
    </source>
</evidence>
<dbReference type="Gene3D" id="3.40.50.300">
    <property type="entry name" value="P-loop containing nucleotide triphosphate hydrolases"/>
    <property type="match status" value="1"/>
</dbReference>
<comment type="caution">
    <text evidence="4">The sequence shown here is derived from an EMBL/GenBank/DDBJ whole genome shotgun (WGS) entry which is preliminary data.</text>
</comment>
<dbReference type="PROSITE" id="PS00211">
    <property type="entry name" value="ABC_TRANSPORTER_1"/>
    <property type="match status" value="1"/>
</dbReference>
<proteinExistence type="predicted"/>
<dbReference type="InterPro" id="IPR017871">
    <property type="entry name" value="ABC_transporter-like_CS"/>
</dbReference>
<name>A0A7J3SLE0_9CREN</name>
<dbReference type="SUPFAM" id="SSF52540">
    <property type="entry name" value="P-loop containing nucleoside triphosphate hydrolases"/>
    <property type="match status" value="1"/>
</dbReference>
<evidence type="ECO:0000256" key="2">
    <source>
        <dbReference type="ARBA" id="ARBA00022840"/>
    </source>
</evidence>
<keyword evidence="2 4" id="KW-0067">ATP-binding</keyword>
<dbReference type="InterPro" id="IPR003439">
    <property type="entry name" value="ABC_transporter-like_ATP-bd"/>
</dbReference>
<dbReference type="GO" id="GO:0016887">
    <property type="term" value="F:ATP hydrolysis activity"/>
    <property type="evidence" value="ECO:0007669"/>
    <property type="project" value="InterPro"/>
</dbReference>
<keyword evidence="1" id="KW-0547">Nucleotide-binding</keyword>
<dbReference type="InterPro" id="IPR015854">
    <property type="entry name" value="ABC_transpr_LolD-like"/>
</dbReference>
<evidence type="ECO:0000313" key="4">
    <source>
        <dbReference type="EMBL" id="HGZ60394.1"/>
    </source>
</evidence>
<accession>A0A7J3SLE0</accession>
<dbReference type="PROSITE" id="PS50893">
    <property type="entry name" value="ABC_TRANSPORTER_2"/>
    <property type="match status" value="1"/>
</dbReference>
<evidence type="ECO:0000256" key="1">
    <source>
        <dbReference type="ARBA" id="ARBA00022741"/>
    </source>
</evidence>
<dbReference type="SMART" id="SM00382">
    <property type="entry name" value="AAA"/>
    <property type="match status" value="1"/>
</dbReference>
<feature type="domain" description="ABC transporter" evidence="3">
    <location>
        <begin position="5"/>
        <end position="222"/>
    </location>
</feature>
<dbReference type="AlphaFoldDB" id="A0A7J3SLE0"/>
<dbReference type="PANTHER" id="PTHR24220:SF659">
    <property type="entry name" value="TRANSPORTER, PUTATIVE-RELATED"/>
    <property type="match status" value="1"/>
</dbReference>
<dbReference type="EMBL" id="DTLS01000122">
    <property type="protein sequence ID" value="HGZ60394.1"/>
    <property type="molecule type" value="Genomic_DNA"/>
</dbReference>
<dbReference type="InterPro" id="IPR027417">
    <property type="entry name" value="P-loop_NTPase"/>
</dbReference>
<organism evidence="4">
    <name type="scientific">Fervidicoccus fontis</name>
    <dbReference type="NCBI Taxonomy" id="683846"/>
    <lineage>
        <taxon>Archaea</taxon>
        <taxon>Thermoproteota</taxon>
        <taxon>Thermoprotei</taxon>
        <taxon>Fervidicoccales</taxon>
        <taxon>Fervidicoccaceae</taxon>
        <taxon>Fervidicoccus</taxon>
    </lineage>
</organism>
<dbReference type="InterPro" id="IPR003593">
    <property type="entry name" value="AAA+_ATPase"/>
</dbReference>